<name>A0ABM8EG70_9BACT</name>
<keyword evidence="6" id="KW-0411">Iron-sulfur</keyword>
<keyword evidence="2" id="KW-0004">4Fe-4S</keyword>
<evidence type="ECO:0000256" key="5">
    <source>
        <dbReference type="ARBA" id="ARBA00023004"/>
    </source>
</evidence>
<evidence type="ECO:0000256" key="3">
    <source>
        <dbReference type="ARBA" id="ARBA00022691"/>
    </source>
</evidence>
<reference evidence="8 9" key="1">
    <citation type="submission" date="2022-12" db="EMBL/GenBank/DDBJ databases">
        <title>Polyphasic characterization of Geotalea uranireducens NIT-SL11 newly isolated from a complex of sewage sludge and microbially reduced graphene oxide.</title>
        <authorList>
            <person name="Xie L."/>
            <person name="Yoshida N."/>
            <person name="Meng L."/>
        </authorList>
    </citation>
    <scope>NUCLEOTIDE SEQUENCE [LARGE SCALE GENOMIC DNA]</scope>
    <source>
        <strain evidence="8 9">NIT-SL11</strain>
    </source>
</reference>
<dbReference type="Pfam" id="PF04055">
    <property type="entry name" value="Radical_SAM"/>
    <property type="match status" value="1"/>
</dbReference>
<dbReference type="InterPro" id="IPR023404">
    <property type="entry name" value="rSAM_horseshoe"/>
</dbReference>
<dbReference type="Pfam" id="PF16199">
    <property type="entry name" value="Radical_SAM_C"/>
    <property type="match status" value="1"/>
</dbReference>
<dbReference type="InterPro" id="IPR039661">
    <property type="entry name" value="ELP3"/>
</dbReference>
<dbReference type="PANTHER" id="PTHR11135">
    <property type="entry name" value="HISTONE ACETYLTRANSFERASE-RELATED"/>
    <property type="match status" value="1"/>
</dbReference>
<dbReference type="SFLD" id="SFLDG01086">
    <property type="entry name" value="elongater_protein-like"/>
    <property type="match status" value="1"/>
</dbReference>
<keyword evidence="3" id="KW-0949">S-adenosyl-L-methionine</keyword>
<sequence length="316" mass="35178">MSVVAEPRRYRSFSDELKRLFGCRVHRISVDAGFTCPNRDGTVGHGGCIYCGGKGSGSFGIRAGTAIADQLEAGKEVMVRKYKARKFIAYFQAYSNTYASVEQLRPCYDSALAVTDIVGLIVGTRPDCLPPPVLDLLAEYHQRTYFWLELGLQSPLDRTLDLLRRGHDFAAFERAVTECATRGLRLCAHVILGLPGESRAEMLETAAVLNRCGVQGVKIHLLHVMRDTALAEMYNAGRVILLDRDEYVGLVCDFLERLDPRIVVQRLTGDGHRDYLLAPLWSLQKFEVLNAIDGELVRRGTRQGSRWTGLGEEGGR</sequence>
<dbReference type="RefSeq" id="WP_282001386.1">
    <property type="nucleotide sequence ID" value="NZ_AP027151.1"/>
</dbReference>
<dbReference type="EMBL" id="AP027151">
    <property type="protein sequence ID" value="BDV41403.1"/>
    <property type="molecule type" value="Genomic_DNA"/>
</dbReference>
<evidence type="ECO:0000256" key="4">
    <source>
        <dbReference type="ARBA" id="ARBA00022723"/>
    </source>
</evidence>
<protein>
    <submittedName>
        <fullName evidence="8">TIGR01212 family radical SAM protein</fullName>
    </submittedName>
</protein>
<accession>A0ABM8EG70</accession>
<evidence type="ECO:0000313" key="8">
    <source>
        <dbReference type="EMBL" id="BDV41403.1"/>
    </source>
</evidence>
<dbReference type="SFLD" id="SFLDS00029">
    <property type="entry name" value="Radical_SAM"/>
    <property type="match status" value="1"/>
</dbReference>
<dbReference type="PANTHER" id="PTHR11135:SF1">
    <property type="entry name" value="PROTEIN YHCC"/>
    <property type="match status" value="1"/>
</dbReference>
<keyword evidence="4" id="KW-0479">Metal-binding</keyword>
<evidence type="ECO:0000259" key="7">
    <source>
        <dbReference type="SMART" id="SM00729"/>
    </source>
</evidence>
<organism evidence="8 9">
    <name type="scientific">Geotalea uraniireducens</name>
    <dbReference type="NCBI Taxonomy" id="351604"/>
    <lineage>
        <taxon>Bacteria</taxon>
        <taxon>Pseudomonadati</taxon>
        <taxon>Thermodesulfobacteriota</taxon>
        <taxon>Desulfuromonadia</taxon>
        <taxon>Geobacterales</taxon>
        <taxon>Geobacteraceae</taxon>
        <taxon>Geotalea</taxon>
    </lineage>
</organism>
<dbReference type="NCBIfam" id="TIGR01212">
    <property type="entry name" value="TIGR01212 family radical SAM protein"/>
    <property type="match status" value="1"/>
</dbReference>
<dbReference type="Gene3D" id="3.80.30.20">
    <property type="entry name" value="tm_1862 like domain"/>
    <property type="match status" value="1"/>
</dbReference>
<evidence type="ECO:0000256" key="1">
    <source>
        <dbReference type="ARBA" id="ARBA00001966"/>
    </source>
</evidence>
<dbReference type="InterPro" id="IPR006638">
    <property type="entry name" value="Elp3/MiaA/NifB-like_rSAM"/>
</dbReference>
<dbReference type="InterPro" id="IPR058240">
    <property type="entry name" value="rSAM_sf"/>
</dbReference>
<gene>
    <name evidence="8" type="primary">yhcC-1</name>
    <name evidence="8" type="ORF">GURASL_03260</name>
</gene>
<dbReference type="InterPro" id="IPR007197">
    <property type="entry name" value="rSAM"/>
</dbReference>
<dbReference type="SFLD" id="SFLDG01091">
    <property type="entry name" value="uncharacterized_CHP01210-like"/>
    <property type="match status" value="1"/>
</dbReference>
<dbReference type="SMART" id="SM00729">
    <property type="entry name" value="Elp3"/>
    <property type="match status" value="1"/>
</dbReference>
<keyword evidence="5" id="KW-0408">Iron</keyword>
<evidence type="ECO:0000256" key="2">
    <source>
        <dbReference type="ARBA" id="ARBA00022485"/>
    </source>
</evidence>
<dbReference type="SUPFAM" id="SSF102114">
    <property type="entry name" value="Radical SAM enzymes"/>
    <property type="match status" value="1"/>
</dbReference>
<feature type="domain" description="Elp3/MiaA/NifB-like radical SAM core" evidence="7">
    <location>
        <begin position="26"/>
        <end position="253"/>
    </location>
</feature>
<evidence type="ECO:0000313" key="9">
    <source>
        <dbReference type="Proteomes" id="UP001317705"/>
    </source>
</evidence>
<evidence type="ECO:0000256" key="6">
    <source>
        <dbReference type="ARBA" id="ARBA00023014"/>
    </source>
</evidence>
<keyword evidence="9" id="KW-1185">Reference proteome</keyword>
<proteinExistence type="predicted"/>
<dbReference type="InterPro" id="IPR032432">
    <property type="entry name" value="Radical_SAM_C"/>
</dbReference>
<comment type="cofactor">
    <cofactor evidence="1">
        <name>[4Fe-4S] cluster</name>
        <dbReference type="ChEBI" id="CHEBI:49883"/>
    </cofactor>
</comment>
<dbReference type="Proteomes" id="UP001317705">
    <property type="component" value="Chromosome"/>
</dbReference>
<dbReference type="InterPro" id="IPR005911">
    <property type="entry name" value="YhcC-like"/>
</dbReference>